<evidence type="ECO:0000313" key="8">
    <source>
        <dbReference type="EMBL" id="BBH25599.1"/>
    </source>
</evidence>
<dbReference type="GO" id="GO:0070497">
    <property type="term" value="F:6-carboxytetrahydropterin synthase activity"/>
    <property type="evidence" value="ECO:0007669"/>
    <property type="project" value="UniProtKB-EC"/>
</dbReference>
<reference evidence="8 9" key="1">
    <citation type="submission" date="2018-11" db="EMBL/GenBank/DDBJ databases">
        <title>Novel Erysipelotrichaceae bacterium isolated from small intestine of a swine.</title>
        <authorList>
            <person name="Kim J.S."/>
            <person name="Choe H."/>
            <person name="Lee Y.R."/>
            <person name="Kim K.M."/>
            <person name="Park D.S."/>
        </authorList>
    </citation>
    <scope>NUCLEOTIDE SEQUENCE [LARGE SCALE GENOMIC DNA]</scope>
    <source>
        <strain evidence="8 9">SG0102</strain>
    </source>
</reference>
<comment type="similarity">
    <text evidence="2 5">Belongs to the PTPS family. QueD subfamily.</text>
</comment>
<evidence type="ECO:0000256" key="1">
    <source>
        <dbReference type="ARBA" id="ARBA00005061"/>
    </source>
</evidence>
<dbReference type="PANTHER" id="PTHR12589">
    <property type="entry name" value="PYRUVOYL TETRAHYDROBIOPTERIN SYNTHASE"/>
    <property type="match status" value="1"/>
</dbReference>
<dbReference type="PANTHER" id="PTHR12589:SF8">
    <property type="entry name" value="6-CARBOXY-5,6,7,8-TETRAHYDROPTERIN SYNTHASE"/>
    <property type="match status" value="1"/>
</dbReference>
<evidence type="ECO:0000313" key="9">
    <source>
        <dbReference type="Proteomes" id="UP000268059"/>
    </source>
</evidence>
<evidence type="ECO:0000256" key="3">
    <source>
        <dbReference type="ARBA" id="ARBA00018141"/>
    </source>
</evidence>
<organism evidence="8 9">
    <name type="scientific">Intestinibaculum porci</name>
    <dbReference type="NCBI Taxonomy" id="2487118"/>
    <lineage>
        <taxon>Bacteria</taxon>
        <taxon>Bacillati</taxon>
        <taxon>Bacillota</taxon>
        <taxon>Erysipelotrichia</taxon>
        <taxon>Erysipelotrichales</taxon>
        <taxon>Erysipelotrichaceae</taxon>
        <taxon>Intestinibaculum</taxon>
    </lineage>
</organism>
<feature type="binding site" evidence="7">
    <location>
        <position position="27"/>
    </location>
    <ligand>
        <name>Zn(2+)</name>
        <dbReference type="ChEBI" id="CHEBI:29105"/>
    </ligand>
</feature>
<dbReference type="PIRSF" id="PIRSF006113">
    <property type="entry name" value="PTP_synth"/>
    <property type="match status" value="1"/>
</dbReference>
<evidence type="ECO:0000256" key="2">
    <source>
        <dbReference type="ARBA" id="ARBA00008900"/>
    </source>
</evidence>
<dbReference type="OrthoDB" id="9804698at2"/>
<feature type="binding site" evidence="7">
    <location>
        <position position="29"/>
    </location>
    <ligand>
        <name>Zn(2+)</name>
        <dbReference type="ChEBI" id="CHEBI:29105"/>
    </ligand>
</feature>
<proteinExistence type="inferred from homology"/>
<dbReference type="RefSeq" id="WP_125118533.1">
    <property type="nucleotide sequence ID" value="NZ_AP019309.1"/>
</dbReference>
<comment type="catalytic activity">
    <reaction evidence="4 5">
        <text>7,8-dihydroneopterin 3'-triphosphate + H2O = 6-carboxy-5,6,7,8-tetrahydropterin + triphosphate + acetaldehyde + 2 H(+)</text>
        <dbReference type="Rhea" id="RHEA:27966"/>
        <dbReference type="ChEBI" id="CHEBI:15343"/>
        <dbReference type="ChEBI" id="CHEBI:15377"/>
        <dbReference type="ChEBI" id="CHEBI:15378"/>
        <dbReference type="ChEBI" id="CHEBI:18036"/>
        <dbReference type="ChEBI" id="CHEBI:58462"/>
        <dbReference type="ChEBI" id="CHEBI:61032"/>
        <dbReference type="EC" id="4.1.2.50"/>
    </reaction>
</comment>
<sequence length="133" mass="15104">MYVITTEASFDAAHFLKDYPGKCHNIHGHRWKVQVSLQAETLGAEGMVIDFGIIKKDLKALCETFDHTLIIEEGSLKPQTVAALQEEDFALSFVPFRPTAEHLSRYFFEALQKYPVLSVDVYETPGNKAHYEL</sequence>
<keyword evidence="5" id="KW-0456">Lyase</keyword>
<dbReference type="GO" id="GO:0008616">
    <property type="term" value="P:tRNA queuosine(34) biosynthetic process"/>
    <property type="evidence" value="ECO:0007669"/>
    <property type="project" value="UniProtKB-KW"/>
</dbReference>
<accession>A0A3G9JRC9</accession>
<dbReference type="InterPro" id="IPR038418">
    <property type="entry name" value="6-PTP_synth/QueD_sf"/>
</dbReference>
<dbReference type="NCBIfam" id="TIGR03367">
    <property type="entry name" value="queuosine_QueD"/>
    <property type="match status" value="1"/>
</dbReference>
<feature type="binding site" evidence="7">
    <location>
        <position position="14"/>
    </location>
    <ligand>
        <name>Zn(2+)</name>
        <dbReference type="ChEBI" id="CHEBI:29105"/>
    </ligand>
</feature>
<dbReference type="Proteomes" id="UP000268059">
    <property type="component" value="Chromosome"/>
</dbReference>
<feature type="active site" description="Charge relay system" evidence="6">
    <location>
        <position position="67"/>
    </location>
</feature>
<dbReference type="KEGG" id="ebm:SG0102_05330"/>
<dbReference type="EC" id="4.-.-.-" evidence="5"/>
<comment type="cofactor">
    <cofactor evidence="5 7">
        <name>Zn(2+)</name>
        <dbReference type="ChEBI" id="CHEBI:29105"/>
    </cofactor>
    <text evidence="5 7">Binds 1 zinc ion per subunit.</text>
</comment>
<evidence type="ECO:0000256" key="7">
    <source>
        <dbReference type="PIRSR" id="PIRSR006113-2"/>
    </source>
</evidence>
<dbReference type="InterPro" id="IPR007115">
    <property type="entry name" value="6-PTP_synth/QueD"/>
</dbReference>
<dbReference type="UniPathway" id="UPA00391"/>
<name>A0A3G9JRC9_9FIRM</name>
<dbReference type="FunCoup" id="A0A3G9JRC9">
    <property type="interactions" value="125"/>
</dbReference>
<dbReference type="SUPFAM" id="SSF55620">
    <property type="entry name" value="Tetrahydrobiopterin biosynthesis enzymes-like"/>
    <property type="match status" value="1"/>
</dbReference>
<protein>
    <recommendedName>
        <fullName evidence="3 5">6-carboxy-5,6,7,8-tetrahydropterin synthase</fullName>
        <ecNumber evidence="5">4.-.-.-</ecNumber>
    </recommendedName>
</protein>
<dbReference type="EMBL" id="AP019309">
    <property type="protein sequence ID" value="BBH25599.1"/>
    <property type="molecule type" value="Genomic_DNA"/>
</dbReference>
<evidence type="ECO:0000256" key="5">
    <source>
        <dbReference type="PIRNR" id="PIRNR006113"/>
    </source>
</evidence>
<comment type="pathway">
    <text evidence="1 5">Purine metabolism; 7-cyano-7-deazaguanine biosynthesis.</text>
</comment>
<dbReference type="GO" id="GO:0046872">
    <property type="term" value="F:metal ion binding"/>
    <property type="evidence" value="ECO:0007669"/>
    <property type="project" value="UniProtKB-KW"/>
</dbReference>
<dbReference type="InParanoid" id="A0A3G9JRC9"/>
<dbReference type="Pfam" id="PF01242">
    <property type="entry name" value="PTPS"/>
    <property type="match status" value="1"/>
</dbReference>
<keyword evidence="5" id="KW-0671">Queuosine biosynthesis</keyword>
<keyword evidence="5 7" id="KW-0479">Metal-binding</keyword>
<dbReference type="AlphaFoldDB" id="A0A3G9JRC9"/>
<keyword evidence="9" id="KW-1185">Reference proteome</keyword>
<keyword evidence="5 7" id="KW-0862">Zinc</keyword>
<dbReference type="Gene3D" id="3.30.479.10">
    <property type="entry name" value="6-pyruvoyl tetrahydropterin synthase/QueD"/>
    <property type="match status" value="1"/>
</dbReference>
<evidence type="ECO:0000256" key="4">
    <source>
        <dbReference type="ARBA" id="ARBA00048807"/>
    </source>
</evidence>
<gene>
    <name evidence="8" type="ORF">SG0102_05330</name>
</gene>
<feature type="active site" description="Charge relay system" evidence="6">
    <location>
        <position position="123"/>
    </location>
</feature>
<feature type="active site" description="Proton acceptor" evidence="6">
    <location>
        <position position="23"/>
    </location>
</feature>
<evidence type="ECO:0000256" key="6">
    <source>
        <dbReference type="PIRSR" id="PIRSR006113-1"/>
    </source>
</evidence>